<dbReference type="AlphaFoldDB" id="A0AAE0T5C4"/>
<name>A0AAE0T5C4_9BIVA</name>
<evidence type="ECO:0000313" key="1">
    <source>
        <dbReference type="EMBL" id="KAK3604145.1"/>
    </source>
</evidence>
<evidence type="ECO:0000313" key="2">
    <source>
        <dbReference type="Proteomes" id="UP001195483"/>
    </source>
</evidence>
<accession>A0AAE0T5C4</accession>
<dbReference type="EMBL" id="JAEAOA010000186">
    <property type="protein sequence ID" value="KAK3604145.1"/>
    <property type="molecule type" value="Genomic_DNA"/>
</dbReference>
<gene>
    <name evidence="1" type="ORF">CHS0354_001952</name>
</gene>
<protein>
    <submittedName>
        <fullName evidence="1">Uncharacterized protein</fullName>
    </submittedName>
</protein>
<organism evidence="1 2">
    <name type="scientific">Potamilus streckersoni</name>
    <dbReference type="NCBI Taxonomy" id="2493646"/>
    <lineage>
        <taxon>Eukaryota</taxon>
        <taxon>Metazoa</taxon>
        <taxon>Spiralia</taxon>
        <taxon>Lophotrochozoa</taxon>
        <taxon>Mollusca</taxon>
        <taxon>Bivalvia</taxon>
        <taxon>Autobranchia</taxon>
        <taxon>Heteroconchia</taxon>
        <taxon>Palaeoheterodonta</taxon>
        <taxon>Unionida</taxon>
        <taxon>Unionoidea</taxon>
        <taxon>Unionidae</taxon>
        <taxon>Ambleminae</taxon>
        <taxon>Lampsilini</taxon>
        <taxon>Potamilus</taxon>
    </lineage>
</organism>
<keyword evidence="2" id="KW-1185">Reference proteome</keyword>
<reference evidence="1" key="1">
    <citation type="journal article" date="2021" name="Genome Biol. Evol.">
        <title>A High-Quality Reference Genome for a Parasitic Bivalve with Doubly Uniparental Inheritance (Bivalvia: Unionida).</title>
        <authorList>
            <person name="Smith C.H."/>
        </authorList>
    </citation>
    <scope>NUCLEOTIDE SEQUENCE</scope>
    <source>
        <strain evidence="1">CHS0354</strain>
    </source>
</reference>
<reference evidence="1" key="3">
    <citation type="submission" date="2023-05" db="EMBL/GenBank/DDBJ databases">
        <authorList>
            <person name="Smith C.H."/>
        </authorList>
    </citation>
    <scope>NUCLEOTIDE SEQUENCE</scope>
    <source>
        <strain evidence="1">CHS0354</strain>
        <tissue evidence="1">Mantle</tissue>
    </source>
</reference>
<reference evidence="1" key="2">
    <citation type="journal article" date="2021" name="Genome Biol. Evol.">
        <title>Developing a high-quality reference genome for a parasitic bivalve with doubly uniparental inheritance (Bivalvia: Unionida).</title>
        <authorList>
            <person name="Smith C.H."/>
        </authorList>
    </citation>
    <scope>NUCLEOTIDE SEQUENCE</scope>
    <source>
        <strain evidence="1">CHS0354</strain>
        <tissue evidence="1">Mantle</tissue>
    </source>
</reference>
<dbReference type="Proteomes" id="UP001195483">
    <property type="component" value="Unassembled WGS sequence"/>
</dbReference>
<proteinExistence type="predicted"/>
<comment type="caution">
    <text evidence="1">The sequence shown here is derived from an EMBL/GenBank/DDBJ whole genome shotgun (WGS) entry which is preliminary data.</text>
</comment>
<sequence length="134" mass="14994">MEKDGGQYEYLPQFCGMCAAAGRSAADKTYRQCGRRYSSVAGYSAFARVIYFPQKRHEDTACGFNGRDTFVGGDFMPEKRRGQKFPKSRCAEKSGSVQHCDYTDASQAGVYYWKVTVQTENQAAESSVGMFIVR</sequence>